<protein>
    <submittedName>
        <fullName evidence="1">Uncharacterized protein</fullName>
    </submittedName>
</protein>
<gene>
    <name evidence="1" type="primary">ORF132490</name>
</gene>
<reference evidence="1" key="1">
    <citation type="submission" date="2014-12" db="EMBL/GenBank/DDBJ databases">
        <title>Insight into the proteome of Arion vulgaris.</title>
        <authorList>
            <person name="Aradska J."/>
            <person name="Bulat T."/>
            <person name="Smidak R."/>
            <person name="Sarate P."/>
            <person name="Gangsoo J."/>
            <person name="Sialana F."/>
            <person name="Bilban M."/>
            <person name="Lubec G."/>
        </authorList>
    </citation>
    <scope>NUCLEOTIDE SEQUENCE</scope>
    <source>
        <tissue evidence="1">Skin</tissue>
    </source>
</reference>
<proteinExistence type="predicted"/>
<sequence length="60" mass="7321">MREIMDKYHEEQEAMKRHDGTINQINYIANLYEDIDRYLTLTVAFLKLIQIVIFENVCWK</sequence>
<evidence type="ECO:0000313" key="1">
    <source>
        <dbReference type="EMBL" id="CEK82604.1"/>
    </source>
</evidence>
<dbReference type="EMBL" id="HACG01035739">
    <property type="protein sequence ID" value="CEK82604.1"/>
    <property type="molecule type" value="Transcribed_RNA"/>
</dbReference>
<organism evidence="1">
    <name type="scientific">Arion vulgaris</name>
    <dbReference type="NCBI Taxonomy" id="1028688"/>
    <lineage>
        <taxon>Eukaryota</taxon>
        <taxon>Metazoa</taxon>
        <taxon>Spiralia</taxon>
        <taxon>Lophotrochozoa</taxon>
        <taxon>Mollusca</taxon>
        <taxon>Gastropoda</taxon>
        <taxon>Heterobranchia</taxon>
        <taxon>Euthyneura</taxon>
        <taxon>Panpulmonata</taxon>
        <taxon>Eupulmonata</taxon>
        <taxon>Stylommatophora</taxon>
        <taxon>Helicina</taxon>
        <taxon>Arionoidea</taxon>
        <taxon>Arionidae</taxon>
        <taxon>Arion</taxon>
    </lineage>
</organism>
<dbReference type="AlphaFoldDB" id="A0A0B7ANI9"/>
<accession>A0A0B7ANI9</accession>
<name>A0A0B7ANI9_9EUPU</name>